<feature type="domain" description="BIG2" evidence="3">
    <location>
        <begin position="1030"/>
        <end position="1110"/>
    </location>
</feature>
<accession>A0A2Z4MNJ5</accession>
<dbReference type="InterPro" id="IPR011432">
    <property type="entry name" value="Shr-like_HID"/>
</dbReference>
<dbReference type="AlphaFoldDB" id="A0A2Z4MNJ5"/>
<feature type="domain" description="BIG2" evidence="3">
    <location>
        <begin position="767"/>
        <end position="845"/>
    </location>
</feature>
<name>A0A2Z4MNJ5_BREBE</name>
<feature type="compositionally biased region" description="Low complexity" evidence="1">
    <location>
        <begin position="279"/>
        <end position="290"/>
    </location>
</feature>
<dbReference type="Gene3D" id="2.60.40.10">
    <property type="entry name" value="Immunoglobulins"/>
    <property type="match status" value="1"/>
</dbReference>
<evidence type="ECO:0000256" key="2">
    <source>
        <dbReference type="SAM" id="SignalP"/>
    </source>
</evidence>
<dbReference type="EMBL" id="CP030117">
    <property type="protein sequence ID" value="AWX58082.1"/>
    <property type="molecule type" value="Genomic_DNA"/>
</dbReference>
<dbReference type="Pfam" id="PF12733">
    <property type="entry name" value="Cadherin-like"/>
    <property type="match status" value="3"/>
</dbReference>
<sequence>MVSFYKKVMMVALGMLLLIGSLSGHALFAGSTAYAASAGNWSQVSKAGIEGAQYAILLNANETLYIAYSDSNQGGKATVKKFNGTDWDSVGGEGFSESQIRYPSLAVSNGEPYVAYIHNESVVVKKHEGGSWKTVGTETDASNDVLPSLIGINGKIYLAYARKVKVGMVSVNATVKEFQGNDWKLVLNASNSGKAIANIALANQNGKLHVANVWPNFTQVVSLNGTDGSNPWWNFEEDYSISSRNAIAFTASDYNDSTYIAIVDQNDKSIVVNRDTPGKKSSPLSSPGTSENVEGTHALSMTVKDDIPYVAYIDSNSGKVAVKKYIGQWETVGNEAFTPSGVNAVSLTIVDDIPYVVATDSSGDSTVYKMVSTPPPVLSTTATSSDVANAIDITFADDPTWRQNITAVKDEMNKQLAYTAAPGKITIQANELTAVGHTITVSATGYVDTSVKIVSNNADLSSISLNSGALNETFESAKTDYTQNVGQSVTNLTVTPTAADSKSTITVNGSPVSSGQASGAISLQMGSNPITIIVTAQTGATKTYNIQVNKILVSTNANLSGLTVSSGSLNEAFDPDTTSYTHDVGSGTTSLKVTPTTADSKSTVTVNGTAVASGQESAEISLTTGSNMITIIVTAEDGMVTKTYTVQVSKASTSTNADLSNVTLSSGPFHEAFHPAKTNYTQRVGNSTESLTVTPTVADSKATVTVNGSLVKSGEASAAISLKTGTNEITIVVTAEDGTTKTYTIVVTRQSVTPPPPPPPPPPSYYPVTDVSLDQEELYLTEGGETAELRATITPAYATNQSVKWSSSDSEVASVDDQGVVTPLAPGKATITVTTVDQGKTATIRVKVAQEGEKRLVGLRVSDKNILLKPGKSSSIKLYAMYADGTKEDITKNKDVRYETSEEEVATATKGVIKAGKKKGEATITISYQDEELTIPVVVSDVYVSKLKLTPSSLSLEVDEEEQLTLVATLSDRKTEDVTEQAFWDSSEPEVATVNEDGEIIGIAPGVTVISAKYAGKTSKLTVYVGGAELIRQLSISNRSVTLAEGEEEEVTATVYYRDQSKKDITDDAVWSSEDEEIATVENGVITGHAKGTTKLKVKYQGKSMTVFVKVTK</sequence>
<dbReference type="Pfam" id="PF07550">
    <property type="entry name" value="Shr-like_HID"/>
    <property type="match status" value="1"/>
</dbReference>
<protein>
    <submittedName>
        <fullName evidence="4">DUF1533 domain-containing protein</fullName>
    </submittedName>
</protein>
<dbReference type="InterPro" id="IPR003343">
    <property type="entry name" value="Big_2"/>
</dbReference>
<reference evidence="4 5" key="1">
    <citation type="journal article" date="2015" name="Genome Announc.">
        <title>Draft Genome Sequence of Brevibacillus brevis DZQ7, a Plant Growth-Promoting Rhizobacterium with Broad-Spectrum Antimicrobial Activity.</title>
        <authorList>
            <person name="Hou Q."/>
            <person name="Wang C."/>
            <person name="Hou X."/>
            <person name="Xia Z."/>
            <person name="Ye J."/>
            <person name="Liu K."/>
            <person name="Liu H."/>
            <person name="Wang J."/>
            <person name="Guo H."/>
            <person name="Yu X."/>
            <person name="Yang Y."/>
            <person name="Du B."/>
            <person name="Ding Y."/>
        </authorList>
    </citation>
    <scope>NUCLEOTIDE SEQUENCE [LARGE SCALE GENOMIC DNA]</scope>
    <source>
        <strain evidence="4 5">DZQ7</strain>
    </source>
</reference>
<feature type="domain" description="BIG2" evidence="3">
    <location>
        <begin position="855"/>
        <end position="938"/>
    </location>
</feature>
<dbReference type="SMART" id="SM00635">
    <property type="entry name" value="BID_2"/>
    <property type="match status" value="4"/>
</dbReference>
<dbReference type="Proteomes" id="UP000036061">
    <property type="component" value="Chromosome"/>
</dbReference>
<dbReference type="Gene3D" id="2.60.40.1080">
    <property type="match status" value="4"/>
</dbReference>
<evidence type="ECO:0000313" key="5">
    <source>
        <dbReference type="Proteomes" id="UP000036061"/>
    </source>
</evidence>
<feature type="chain" id="PRO_5039642595" evidence="2">
    <location>
        <begin position="27"/>
        <end position="1113"/>
    </location>
</feature>
<dbReference type="SUPFAM" id="SSF89372">
    <property type="entry name" value="Fucose-specific lectin"/>
    <property type="match status" value="1"/>
</dbReference>
<dbReference type="InterPro" id="IPR025883">
    <property type="entry name" value="Cadherin-like_domain"/>
</dbReference>
<feature type="signal peptide" evidence="2">
    <location>
        <begin position="1"/>
        <end position="26"/>
    </location>
</feature>
<evidence type="ECO:0000313" key="4">
    <source>
        <dbReference type="EMBL" id="AWX58082.1"/>
    </source>
</evidence>
<proteinExistence type="predicted"/>
<dbReference type="InterPro" id="IPR013783">
    <property type="entry name" value="Ig-like_fold"/>
</dbReference>
<evidence type="ECO:0000259" key="3">
    <source>
        <dbReference type="SMART" id="SM00635"/>
    </source>
</evidence>
<dbReference type="Pfam" id="PF02368">
    <property type="entry name" value="Big_2"/>
    <property type="match status" value="3"/>
</dbReference>
<evidence type="ECO:0000256" key="1">
    <source>
        <dbReference type="SAM" id="MobiDB-lite"/>
    </source>
</evidence>
<dbReference type="InterPro" id="IPR008964">
    <property type="entry name" value="Invasin/intimin_cell_adhesion"/>
</dbReference>
<keyword evidence="2" id="KW-0732">Signal</keyword>
<feature type="region of interest" description="Disordered" evidence="1">
    <location>
        <begin position="272"/>
        <end position="293"/>
    </location>
</feature>
<gene>
    <name evidence="4" type="ORF">AB432_024935</name>
</gene>
<organism evidence="4 5">
    <name type="scientific">Brevibacillus brevis</name>
    <name type="common">Bacillus brevis</name>
    <dbReference type="NCBI Taxonomy" id="1393"/>
    <lineage>
        <taxon>Bacteria</taxon>
        <taxon>Bacillati</taxon>
        <taxon>Bacillota</taxon>
        <taxon>Bacilli</taxon>
        <taxon>Bacillales</taxon>
        <taxon>Paenibacillaceae</taxon>
        <taxon>Brevibacillus</taxon>
    </lineage>
</organism>
<dbReference type="RefSeq" id="WP_048034581.1">
    <property type="nucleotide sequence ID" value="NZ_CP030117.1"/>
</dbReference>
<dbReference type="SUPFAM" id="SSF49373">
    <property type="entry name" value="Invasin/intimin cell-adhesion fragments"/>
    <property type="match status" value="3"/>
</dbReference>
<feature type="domain" description="BIG2" evidence="3">
    <location>
        <begin position="943"/>
        <end position="1024"/>
    </location>
</feature>